<protein>
    <submittedName>
        <fullName evidence="2">Uncharacterized protein</fullName>
    </submittedName>
</protein>
<feature type="transmembrane region" description="Helical" evidence="1">
    <location>
        <begin position="12"/>
        <end position="32"/>
    </location>
</feature>
<keyword evidence="1" id="KW-0472">Membrane</keyword>
<keyword evidence="1" id="KW-1133">Transmembrane helix</keyword>
<dbReference type="AlphaFoldDB" id="A0A136KJI7"/>
<evidence type="ECO:0000313" key="2">
    <source>
        <dbReference type="EMBL" id="KXK09596.1"/>
    </source>
</evidence>
<gene>
    <name evidence="2" type="ORF">UZ20_WS6002000400</name>
</gene>
<dbReference type="STRING" id="1617427.UZ20_WS6002000400"/>
<reference evidence="2 3" key="1">
    <citation type="submission" date="2015-02" db="EMBL/GenBank/DDBJ databases">
        <title>Improved understanding of the partial-nitritation anammox process through 23 genomes representing the majority of the microbial community.</title>
        <authorList>
            <person name="Speth D.R."/>
            <person name="In T Zandt M."/>
            <person name="Guerrero Cruz S."/>
            <person name="Jetten M.S."/>
            <person name="Dutilh B.E."/>
        </authorList>
    </citation>
    <scope>NUCLEOTIDE SEQUENCE [LARGE SCALE GENOMIC DNA]</scope>
    <source>
        <strain evidence="2">OLB21</strain>
    </source>
</reference>
<evidence type="ECO:0000313" key="3">
    <source>
        <dbReference type="Proteomes" id="UP000070449"/>
    </source>
</evidence>
<evidence type="ECO:0000256" key="1">
    <source>
        <dbReference type="SAM" id="Phobius"/>
    </source>
</evidence>
<dbReference type="Proteomes" id="UP000070449">
    <property type="component" value="Unassembled WGS sequence"/>
</dbReference>
<accession>A0A136KJI7</accession>
<proteinExistence type="predicted"/>
<dbReference type="EMBL" id="JYPD01000014">
    <property type="protein sequence ID" value="KXK09596.1"/>
    <property type="molecule type" value="Genomic_DNA"/>
</dbReference>
<comment type="caution">
    <text evidence="2">The sequence shown here is derived from an EMBL/GenBank/DDBJ whole genome shotgun (WGS) entry which is preliminary data.</text>
</comment>
<sequence>MFLKYKKYLTNFFYFAAGLSLLVSIVLVVWLLQKTDGNILGLHWCNGISPCTEGPQPPVTVTAFIRIVDVKFTVYPEKREPAIGNWATIADVRLQDCNNSNNFTYNAIVTNSIGKGTVVIPSSNPLPEGDYRFFIRGFSHLNEEFNCYTLDTIGPDIDLTLEGKELLAGEVSNSYDNYVNSLDMSVLIGKLFTNDYKSDLNQDTLVNGLDFGNQIYNLFKNGD</sequence>
<organism evidence="2 3">
    <name type="scientific">candidate division WS6 bacterium OLB21</name>
    <dbReference type="NCBI Taxonomy" id="1617427"/>
    <lineage>
        <taxon>Bacteria</taxon>
        <taxon>Candidatus Dojkabacteria</taxon>
    </lineage>
</organism>
<keyword evidence="1" id="KW-0812">Transmembrane</keyword>
<name>A0A136KJI7_9BACT</name>